<dbReference type="InterPro" id="IPR005362">
    <property type="entry name" value="UPF0164"/>
</dbReference>
<protein>
    <recommendedName>
        <fullName evidence="5">PorV/PorQ family protein</fullName>
    </recommendedName>
</protein>
<accession>A0A1F5REU9</accession>
<evidence type="ECO:0000313" key="4">
    <source>
        <dbReference type="Proteomes" id="UP000177230"/>
    </source>
</evidence>
<dbReference type="SUPFAM" id="SSF56935">
    <property type="entry name" value="Porins"/>
    <property type="match status" value="1"/>
</dbReference>
<organism evidence="3 4">
    <name type="scientific">Candidatus Edwardsbacteria bacterium GWF2_54_11</name>
    <dbReference type="NCBI Taxonomy" id="1817851"/>
    <lineage>
        <taxon>Bacteria</taxon>
        <taxon>Candidatus Edwardsiibacteriota</taxon>
    </lineage>
</organism>
<dbReference type="NCBIfam" id="NF033709">
    <property type="entry name" value="PorV_fam"/>
    <property type="match status" value="1"/>
</dbReference>
<gene>
    <name evidence="3" type="ORF">A2024_01875</name>
</gene>
<evidence type="ECO:0008006" key="5">
    <source>
        <dbReference type="Google" id="ProtNLM"/>
    </source>
</evidence>
<feature type="signal peptide" evidence="2">
    <location>
        <begin position="1"/>
        <end position="23"/>
    </location>
</feature>
<evidence type="ECO:0000256" key="1">
    <source>
        <dbReference type="ARBA" id="ARBA00005846"/>
    </source>
</evidence>
<name>A0A1F5REU9_9BACT</name>
<dbReference type="EMBL" id="MFFM01000027">
    <property type="protein sequence ID" value="OGF12997.1"/>
    <property type="molecule type" value="Genomic_DNA"/>
</dbReference>
<evidence type="ECO:0000256" key="2">
    <source>
        <dbReference type="SAM" id="SignalP"/>
    </source>
</evidence>
<dbReference type="Gene3D" id="2.40.160.60">
    <property type="entry name" value="Outer membrane protein transport protein (OMPP1/FadL/TodX)"/>
    <property type="match status" value="1"/>
</dbReference>
<evidence type="ECO:0000313" key="3">
    <source>
        <dbReference type="EMBL" id="OGF12997.1"/>
    </source>
</evidence>
<comment type="similarity">
    <text evidence="1">Belongs to the UPF0164 family.</text>
</comment>
<dbReference type="AlphaFoldDB" id="A0A1F5REU9"/>
<reference evidence="3 4" key="1">
    <citation type="journal article" date="2016" name="Nat. Commun.">
        <title>Thousands of microbial genomes shed light on interconnected biogeochemical processes in an aquifer system.</title>
        <authorList>
            <person name="Anantharaman K."/>
            <person name="Brown C.T."/>
            <person name="Hug L.A."/>
            <person name="Sharon I."/>
            <person name="Castelle C.J."/>
            <person name="Probst A.J."/>
            <person name="Thomas B.C."/>
            <person name="Singh A."/>
            <person name="Wilkins M.J."/>
            <person name="Karaoz U."/>
            <person name="Brodie E.L."/>
            <person name="Williams K.H."/>
            <person name="Hubbard S.S."/>
            <person name="Banfield J.F."/>
        </authorList>
    </citation>
    <scope>NUCLEOTIDE SEQUENCE [LARGE SCALE GENOMIC DNA]</scope>
</reference>
<proteinExistence type="inferred from homology"/>
<sequence length="355" mass="38691">MNKIKIILVLSLVSLGLASQGWAQPEYSNVGRAGLNFLKIGIGSRAIGMGGAFTAVANDASALYWNPAGVAKLKKMEAIFSHTNWVLDINQEYIGYVVPAGLMGNFGFSASFLSMGDFERTTIDDITTTIREDDGEGLSSFSANDLALGVTYARNMTDKFSVGVTAKYVREKIAEVSAGAMALDVGTYYLTGYKTLRIGMAILNYGPDVQFSGKDLQAEWVDVSWPSNYTGNSWEILSTPFPMPLQFKMGVAYDFLFGQQHTLIAAADLIHPNDGNEKVAVGTEYTWKNSLANLSLRGGYKYDPDWYDTKSGADNLNAGIGIGRKLGMSKVNVDYAYTNMGYLDNIHRFSLGLSF</sequence>
<feature type="chain" id="PRO_5009520804" description="PorV/PorQ family protein" evidence="2">
    <location>
        <begin position="24"/>
        <end position="355"/>
    </location>
</feature>
<comment type="caution">
    <text evidence="3">The sequence shown here is derived from an EMBL/GenBank/DDBJ whole genome shotgun (WGS) entry which is preliminary data.</text>
</comment>
<dbReference type="Proteomes" id="UP000177230">
    <property type="component" value="Unassembled WGS sequence"/>
</dbReference>
<keyword evidence="2" id="KW-0732">Signal</keyword>
<dbReference type="Pfam" id="PF03687">
    <property type="entry name" value="UPF0164"/>
    <property type="match status" value="1"/>
</dbReference>